<dbReference type="GO" id="GO:0005886">
    <property type="term" value="C:plasma membrane"/>
    <property type="evidence" value="ECO:0007669"/>
    <property type="project" value="UniProtKB-SubCell"/>
</dbReference>
<name>A0A7I8WBG0_9ANNE</name>
<keyword evidence="18" id="KW-1185">Reference proteome</keyword>
<organism evidence="17 18">
    <name type="scientific">Dimorphilus gyrociliatus</name>
    <dbReference type="NCBI Taxonomy" id="2664684"/>
    <lineage>
        <taxon>Eukaryota</taxon>
        <taxon>Metazoa</taxon>
        <taxon>Spiralia</taxon>
        <taxon>Lophotrochozoa</taxon>
        <taxon>Annelida</taxon>
        <taxon>Polychaeta</taxon>
        <taxon>Polychaeta incertae sedis</taxon>
        <taxon>Dinophilidae</taxon>
        <taxon>Dimorphilus</taxon>
    </lineage>
</organism>
<gene>
    <name evidence="17" type="ORF">DGYR_LOCUS12855</name>
</gene>
<keyword evidence="7 16" id="KW-1133">Transmembrane helix</keyword>
<evidence type="ECO:0000256" key="11">
    <source>
        <dbReference type="ARBA" id="ARBA00023214"/>
    </source>
</evidence>
<comment type="subcellular location">
    <subcellularLocation>
        <location evidence="1">Cell membrane</location>
        <topology evidence="1">Multi-pass membrane protein</topology>
    </subcellularLocation>
</comment>
<evidence type="ECO:0000256" key="3">
    <source>
        <dbReference type="ARBA" id="ARBA00013993"/>
    </source>
</evidence>
<evidence type="ECO:0000256" key="5">
    <source>
        <dbReference type="ARBA" id="ARBA00022475"/>
    </source>
</evidence>
<evidence type="ECO:0000256" key="10">
    <source>
        <dbReference type="ARBA" id="ARBA00023173"/>
    </source>
</evidence>
<feature type="compositionally biased region" description="Acidic residues" evidence="15">
    <location>
        <begin position="59"/>
        <end position="76"/>
    </location>
</feature>
<feature type="compositionally biased region" description="Basic residues" evidence="15">
    <location>
        <begin position="1"/>
        <end position="13"/>
    </location>
</feature>
<evidence type="ECO:0000256" key="13">
    <source>
        <dbReference type="ARBA" id="ARBA00024167"/>
    </source>
</evidence>
<dbReference type="EMBL" id="CAJFCJ010000027">
    <property type="protein sequence ID" value="CAD5125483.1"/>
    <property type="molecule type" value="Genomic_DNA"/>
</dbReference>
<accession>A0A7I8WBG0</accession>
<keyword evidence="9 16" id="KW-0472">Membrane</keyword>
<evidence type="ECO:0000256" key="2">
    <source>
        <dbReference type="ARBA" id="ARBA00009151"/>
    </source>
</evidence>
<comment type="similarity">
    <text evidence="2">Belongs to the proton-activated chloride channel family.</text>
</comment>
<feature type="region of interest" description="Disordered" evidence="15">
    <location>
        <begin position="1"/>
        <end position="78"/>
    </location>
</feature>
<evidence type="ECO:0000256" key="8">
    <source>
        <dbReference type="ARBA" id="ARBA00023065"/>
    </source>
</evidence>
<dbReference type="PANTHER" id="PTHR16087">
    <property type="entry name" value="TRANSMEMBRANE PROTEIN 206"/>
    <property type="match status" value="1"/>
</dbReference>
<proteinExistence type="inferred from homology"/>
<keyword evidence="10" id="KW-0869">Chloride channel</keyword>
<dbReference type="Pfam" id="PF15122">
    <property type="entry name" value="TMEM206"/>
    <property type="match status" value="1"/>
</dbReference>
<feature type="compositionally biased region" description="Basic and acidic residues" evidence="15">
    <location>
        <begin position="38"/>
        <end position="55"/>
    </location>
</feature>
<protein>
    <recommendedName>
        <fullName evidence="3">Proton-activated chloride channel</fullName>
    </recommendedName>
    <alternativeName>
        <fullName evidence="14">Transmembrane protein 206</fullName>
    </alternativeName>
</protein>
<comment type="caution">
    <text evidence="17">The sequence shown here is derived from an EMBL/GenBank/DDBJ whole genome shotgun (WGS) entry which is preliminary data.</text>
</comment>
<comment type="catalytic activity">
    <reaction evidence="13">
        <text>chloride(in) = chloride(out)</text>
        <dbReference type="Rhea" id="RHEA:29823"/>
        <dbReference type="ChEBI" id="CHEBI:17996"/>
    </reaction>
</comment>
<feature type="transmembrane region" description="Helical" evidence="16">
    <location>
        <begin position="86"/>
        <end position="108"/>
    </location>
</feature>
<evidence type="ECO:0000256" key="4">
    <source>
        <dbReference type="ARBA" id="ARBA00022448"/>
    </source>
</evidence>
<dbReference type="GO" id="GO:0009986">
    <property type="term" value="C:cell surface"/>
    <property type="evidence" value="ECO:0007669"/>
    <property type="project" value="TreeGrafter"/>
</dbReference>
<evidence type="ECO:0000313" key="17">
    <source>
        <dbReference type="EMBL" id="CAD5125483.1"/>
    </source>
</evidence>
<evidence type="ECO:0000256" key="14">
    <source>
        <dbReference type="ARBA" id="ARBA00032817"/>
    </source>
</evidence>
<evidence type="ECO:0000256" key="16">
    <source>
        <dbReference type="SAM" id="Phobius"/>
    </source>
</evidence>
<keyword evidence="5" id="KW-1003">Cell membrane</keyword>
<dbReference type="GO" id="GO:0034707">
    <property type="term" value="C:chloride channel complex"/>
    <property type="evidence" value="ECO:0007669"/>
    <property type="project" value="UniProtKB-KW"/>
</dbReference>
<keyword evidence="11" id="KW-0868">Chloride</keyword>
<evidence type="ECO:0000256" key="12">
    <source>
        <dbReference type="ARBA" id="ARBA00023303"/>
    </source>
</evidence>
<evidence type="ECO:0000256" key="1">
    <source>
        <dbReference type="ARBA" id="ARBA00004651"/>
    </source>
</evidence>
<reference evidence="17 18" key="1">
    <citation type="submission" date="2020-08" db="EMBL/GenBank/DDBJ databases">
        <authorList>
            <person name="Hejnol A."/>
        </authorList>
    </citation>
    <scope>NUCLEOTIDE SEQUENCE [LARGE SCALE GENOMIC DNA]</scope>
</reference>
<evidence type="ECO:0000256" key="7">
    <source>
        <dbReference type="ARBA" id="ARBA00022989"/>
    </source>
</evidence>
<feature type="compositionally biased region" description="Basic and acidic residues" evidence="15">
    <location>
        <begin position="18"/>
        <end position="28"/>
    </location>
</feature>
<keyword evidence="8" id="KW-0406">Ion transport</keyword>
<keyword evidence="4" id="KW-0813">Transport</keyword>
<dbReference type="AlphaFoldDB" id="A0A7I8WBG0"/>
<keyword evidence="6 16" id="KW-0812">Transmembrane</keyword>
<sequence length="177" mass="20456">MDDRKRKNKHVAAHHLQAIKEMEEERKEMKKRKSTRKPTNDGNREDSYCSDDEHAFNGCDDDEEEENYDENDDGEGNDSSFSGRKLCMGIVVVFIYLIVVFGLIILIYKTTEDLVKSLRNPVRSLKYYRVDKYKAPAIVVFPVGNNFIACSHYFHNIIGSKKALLGLRKSRHSSYIS</sequence>
<evidence type="ECO:0000313" key="18">
    <source>
        <dbReference type="Proteomes" id="UP000549394"/>
    </source>
</evidence>
<dbReference type="Proteomes" id="UP000549394">
    <property type="component" value="Unassembled WGS sequence"/>
</dbReference>
<evidence type="ECO:0000256" key="15">
    <source>
        <dbReference type="SAM" id="MobiDB-lite"/>
    </source>
</evidence>
<dbReference type="GO" id="GO:0005254">
    <property type="term" value="F:chloride channel activity"/>
    <property type="evidence" value="ECO:0007669"/>
    <property type="project" value="UniProtKB-KW"/>
</dbReference>
<dbReference type="PANTHER" id="PTHR16087:SF0">
    <property type="entry name" value="PROTON-ACTIVATED CHLORIDE CHANNEL"/>
    <property type="match status" value="1"/>
</dbReference>
<evidence type="ECO:0000256" key="9">
    <source>
        <dbReference type="ARBA" id="ARBA00023136"/>
    </source>
</evidence>
<dbReference type="InterPro" id="IPR029366">
    <property type="entry name" value="TMEM206"/>
</dbReference>
<keyword evidence="12" id="KW-0407">Ion channel</keyword>
<evidence type="ECO:0000256" key="6">
    <source>
        <dbReference type="ARBA" id="ARBA00022692"/>
    </source>
</evidence>